<dbReference type="GO" id="GO:0005524">
    <property type="term" value="F:ATP binding"/>
    <property type="evidence" value="ECO:0007669"/>
    <property type="project" value="UniProtKB-UniRule"/>
</dbReference>
<protein>
    <submittedName>
        <fullName evidence="3">ATP-grasp domain-containing protein</fullName>
    </submittedName>
</protein>
<evidence type="ECO:0000313" key="4">
    <source>
        <dbReference type="Proteomes" id="UP001286174"/>
    </source>
</evidence>
<organism evidence="3 4">
    <name type="scientific">Grylomicrobium aquisgranensis</name>
    <dbReference type="NCBI Taxonomy" id="2926318"/>
    <lineage>
        <taxon>Bacteria</taxon>
        <taxon>Bacillati</taxon>
        <taxon>Bacillota</taxon>
        <taxon>Erysipelotrichia</taxon>
        <taxon>Erysipelotrichales</taxon>
        <taxon>Erysipelotrichaceae</taxon>
        <taxon>Grylomicrobium</taxon>
    </lineage>
</organism>
<dbReference type="RefSeq" id="WP_370596613.1">
    <property type="nucleotide sequence ID" value="NZ_JALBUR010000041.1"/>
</dbReference>
<feature type="domain" description="ATP-grasp" evidence="2">
    <location>
        <begin position="120"/>
        <end position="324"/>
    </location>
</feature>
<dbReference type="EMBL" id="JALBUR010000041">
    <property type="protein sequence ID" value="MDX8420483.1"/>
    <property type="molecule type" value="Genomic_DNA"/>
</dbReference>
<dbReference type="InterPro" id="IPR011761">
    <property type="entry name" value="ATP-grasp"/>
</dbReference>
<dbReference type="InterPro" id="IPR005479">
    <property type="entry name" value="CPAse_ATP-bd"/>
</dbReference>
<keyword evidence="4" id="KW-1185">Reference proteome</keyword>
<gene>
    <name evidence="3" type="ORF">MOZ60_10340</name>
</gene>
<dbReference type="SUPFAM" id="SSF56059">
    <property type="entry name" value="Glutathione synthetase ATP-binding domain-like"/>
    <property type="match status" value="1"/>
</dbReference>
<dbReference type="Pfam" id="PF02786">
    <property type="entry name" value="CPSase_L_D2"/>
    <property type="match status" value="1"/>
</dbReference>
<evidence type="ECO:0000313" key="3">
    <source>
        <dbReference type="EMBL" id="MDX8420483.1"/>
    </source>
</evidence>
<dbReference type="AlphaFoldDB" id="A0AB35U5N0"/>
<keyword evidence="1" id="KW-0067">ATP-binding</keyword>
<dbReference type="PROSITE" id="PS50975">
    <property type="entry name" value="ATP_GRASP"/>
    <property type="match status" value="1"/>
</dbReference>
<evidence type="ECO:0000259" key="2">
    <source>
        <dbReference type="PROSITE" id="PS50975"/>
    </source>
</evidence>
<comment type="caution">
    <text evidence="3">The sequence shown here is derived from an EMBL/GenBank/DDBJ whole genome shotgun (WGS) entry which is preliminary data.</text>
</comment>
<evidence type="ECO:0000256" key="1">
    <source>
        <dbReference type="PROSITE-ProRule" id="PRU00409"/>
    </source>
</evidence>
<keyword evidence="1" id="KW-0547">Nucleotide-binding</keyword>
<reference evidence="3 4" key="1">
    <citation type="submission" date="2022-03" db="EMBL/GenBank/DDBJ databases">
        <title>Novel taxa within the pig intestine.</title>
        <authorList>
            <person name="Wylensek D."/>
            <person name="Bishof K."/>
            <person name="Afrizal A."/>
            <person name="Clavel T."/>
        </authorList>
    </citation>
    <scope>NUCLEOTIDE SEQUENCE [LARGE SCALE GENOMIC DNA]</scope>
    <source>
        <strain evidence="3 4">CLA-KB-P133</strain>
    </source>
</reference>
<dbReference type="Proteomes" id="UP001286174">
    <property type="component" value="Unassembled WGS sequence"/>
</dbReference>
<proteinExistence type="predicted"/>
<name>A0AB35U5N0_9FIRM</name>
<dbReference type="GO" id="GO:0046872">
    <property type="term" value="F:metal ion binding"/>
    <property type="evidence" value="ECO:0007669"/>
    <property type="project" value="InterPro"/>
</dbReference>
<dbReference type="Gene3D" id="3.30.470.20">
    <property type="entry name" value="ATP-grasp fold, B domain"/>
    <property type="match status" value="1"/>
</dbReference>
<accession>A0AB35U5N0</accession>
<sequence length="411" mass="47441">MTNIIPVMLGADLNCYNLARAFHEAYGVKSWCFGRYKMAPTMYSSILHYTALPDLEEDETVIQVLQDFEKAHPDGELYLMACTDRYADMLIRLHDRFPRYHCPMPPKSIYQEIQKKAEFYQECDRFGIPYPKTVVKTGPVELEEVQADALGFDYPIIIKPSFSSEYFMHEFEGMRKVYVSHSPEESVQIVKTIYSHGYSDKMILQKMVAGGDSNMRVLTCFSDNKGKVRAMCLGHTMVEEHTPTGLGNHAAIVTEDVTKFPVAEKIRKMLETIGYTGFSNFDIKEDGNTGNFYVFEINLRQGRSNYYMTGAGLNLAKLIVEKYEDPGEDLQVCTQETYWHLIPSAVAFKYTEDKDLVEKARHLEKIGRSSSSLEYRYDEMHNPLRFLIVKEQLRRQFGKFAKYYPKPENAQ</sequence>